<dbReference type="InterPro" id="IPR000182">
    <property type="entry name" value="GNAT_dom"/>
</dbReference>
<dbReference type="PANTHER" id="PTHR42791:SF1">
    <property type="entry name" value="N-ACETYLTRANSFERASE DOMAIN-CONTAINING PROTEIN"/>
    <property type="match status" value="1"/>
</dbReference>
<evidence type="ECO:0000313" key="4">
    <source>
        <dbReference type="Proteomes" id="UP000799436"/>
    </source>
</evidence>
<dbReference type="CDD" id="cd04301">
    <property type="entry name" value="NAT_SF"/>
    <property type="match status" value="1"/>
</dbReference>
<reference evidence="3" key="1">
    <citation type="journal article" date="2020" name="Stud. Mycol.">
        <title>101 Dothideomycetes genomes: a test case for predicting lifestyles and emergence of pathogens.</title>
        <authorList>
            <person name="Haridas S."/>
            <person name="Albert R."/>
            <person name="Binder M."/>
            <person name="Bloem J."/>
            <person name="Labutti K."/>
            <person name="Salamov A."/>
            <person name="Andreopoulos B."/>
            <person name="Baker S."/>
            <person name="Barry K."/>
            <person name="Bills G."/>
            <person name="Bluhm B."/>
            <person name="Cannon C."/>
            <person name="Castanera R."/>
            <person name="Culley D."/>
            <person name="Daum C."/>
            <person name="Ezra D."/>
            <person name="Gonzalez J."/>
            <person name="Henrissat B."/>
            <person name="Kuo A."/>
            <person name="Liang C."/>
            <person name="Lipzen A."/>
            <person name="Lutzoni F."/>
            <person name="Magnuson J."/>
            <person name="Mondo S."/>
            <person name="Nolan M."/>
            <person name="Ohm R."/>
            <person name="Pangilinan J."/>
            <person name="Park H.-J."/>
            <person name="Ramirez L."/>
            <person name="Alfaro M."/>
            <person name="Sun H."/>
            <person name="Tritt A."/>
            <person name="Yoshinaga Y."/>
            <person name="Zwiers L.-H."/>
            <person name="Turgeon B."/>
            <person name="Goodwin S."/>
            <person name="Spatafora J."/>
            <person name="Crous P."/>
            <person name="Grigoriev I."/>
        </authorList>
    </citation>
    <scope>NUCLEOTIDE SEQUENCE</scope>
    <source>
        <strain evidence="3">CBS 116005</strain>
    </source>
</reference>
<dbReference type="PANTHER" id="PTHR42791">
    <property type="entry name" value="GNAT FAMILY ACETYLTRANSFERASE"/>
    <property type="match status" value="1"/>
</dbReference>
<organism evidence="3 4">
    <name type="scientific">Teratosphaeria nubilosa</name>
    <dbReference type="NCBI Taxonomy" id="161662"/>
    <lineage>
        <taxon>Eukaryota</taxon>
        <taxon>Fungi</taxon>
        <taxon>Dikarya</taxon>
        <taxon>Ascomycota</taxon>
        <taxon>Pezizomycotina</taxon>
        <taxon>Dothideomycetes</taxon>
        <taxon>Dothideomycetidae</taxon>
        <taxon>Mycosphaerellales</taxon>
        <taxon>Teratosphaeriaceae</taxon>
        <taxon>Teratosphaeria</taxon>
    </lineage>
</organism>
<dbReference type="AlphaFoldDB" id="A0A6G1L1T5"/>
<name>A0A6G1L1T5_9PEZI</name>
<dbReference type="OrthoDB" id="2832510at2759"/>
<dbReference type="Gene3D" id="3.40.630.30">
    <property type="match status" value="1"/>
</dbReference>
<accession>A0A6G1L1T5</accession>
<dbReference type="EMBL" id="ML995865">
    <property type="protein sequence ID" value="KAF2766846.1"/>
    <property type="molecule type" value="Genomic_DNA"/>
</dbReference>
<evidence type="ECO:0000256" key="1">
    <source>
        <dbReference type="SAM" id="MobiDB-lite"/>
    </source>
</evidence>
<proteinExistence type="predicted"/>
<keyword evidence="3" id="KW-0012">Acyltransferase</keyword>
<dbReference type="Proteomes" id="UP000799436">
    <property type="component" value="Unassembled WGS sequence"/>
</dbReference>
<dbReference type="InterPro" id="IPR052523">
    <property type="entry name" value="Trichothecene_AcTrans"/>
</dbReference>
<dbReference type="InterPro" id="IPR016181">
    <property type="entry name" value="Acyl_CoA_acyltransferase"/>
</dbReference>
<protein>
    <submittedName>
        <fullName evidence="3">Acyl-CoA N-acyltransferase</fullName>
    </submittedName>
</protein>
<evidence type="ECO:0000313" key="3">
    <source>
        <dbReference type="EMBL" id="KAF2766846.1"/>
    </source>
</evidence>
<keyword evidence="4" id="KW-1185">Reference proteome</keyword>
<feature type="domain" description="N-acetyltransferase" evidence="2">
    <location>
        <begin position="11"/>
        <end position="234"/>
    </location>
</feature>
<feature type="region of interest" description="Disordered" evidence="1">
    <location>
        <begin position="97"/>
        <end position="125"/>
    </location>
</feature>
<feature type="compositionally biased region" description="Polar residues" evidence="1">
    <location>
        <begin position="101"/>
        <end position="115"/>
    </location>
</feature>
<dbReference type="Pfam" id="PF13508">
    <property type="entry name" value="Acetyltransf_7"/>
    <property type="match status" value="1"/>
</dbReference>
<keyword evidence="3" id="KW-0808">Transferase</keyword>
<dbReference type="SUPFAM" id="SSF55729">
    <property type="entry name" value="Acyl-CoA N-acyltransferases (Nat)"/>
    <property type="match status" value="1"/>
</dbReference>
<dbReference type="GO" id="GO:0016747">
    <property type="term" value="F:acyltransferase activity, transferring groups other than amino-acyl groups"/>
    <property type="evidence" value="ECO:0007669"/>
    <property type="project" value="InterPro"/>
</dbReference>
<sequence>MDICQLEYTDFKLVRATHDDIPALLQVHSEGFAHDRFSQFMLQGRPSGTHEARMRKAIESWFDNVDAKLFKAAGEDGQILGWICYIVKTQPSSPDAVADGTYSQAASTGVQQSGHNGNGEGETPFVSRSAQAEVGAAMREDLRRAESKYMTESRFVVLQALATRPEYQRQGIASALVRCVVEEADARRLACWAHASPAASGLYDKLGFVSIGSGEYVLGRMGTDEEVYKFDFMKRAVQDVFAAS</sequence>
<evidence type="ECO:0000259" key="2">
    <source>
        <dbReference type="PROSITE" id="PS51186"/>
    </source>
</evidence>
<gene>
    <name evidence="3" type="ORF">EJ03DRAFT_329741</name>
</gene>
<dbReference type="PROSITE" id="PS51186">
    <property type="entry name" value="GNAT"/>
    <property type="match status" value="1"/>
</dbReference>